<dbReference type="SMART" id="SM00320">
    <property type="entry name" value="WD40"/>
    <property type="match status" value="2"/>
</dbReference>
<organism evidence="3 4">
    <name type="scientific">Engystomops pustulosus</name>
    <name type="common">Tungara frog</name>
    <name type="synonym">Physalaemus pustulosus</name>
    <dbReference type="NCBI Taxonomy" id="76066"/>
    <lineage>
        <taxon>Eukaryota</taxon>
        <taxon>Metazoa</taxon>
        <taxon>Chordata</taxon>
        <taxon>Craniata</taxon>
        <taxon>Vertebrata</taxon>
        <taxon>Euteleostomi</taxon>
        <taxon>Amphibia</taxon>
        <taxon>Batrachia</taxon>
        <taxon>Anura</taxon>
        <taxon>Neobatrachia</taxon>
        <taxon>Hyloidea</taxon>
        <taxon>Leptodactylidae</taxon>
        <taxon>Leiuperinae</taxon>
        <taxon>Engystomops</taxon>
    </lineage>
</organism>
<dbReference type="AlphaFoldDB" id="A0AAV6YQ56"/>
<gene>
    <name evidence="3" type="ORF">GDO81_027462</name>
</gene>
<dbReference type="SUPFAM" id="SSF50978">
    <property type="entry name" value="WD40 repeat-like"/>
    <property type="match status" value="1"/>
</dbReference>
<dbReference type="EMBL" id="WNYA01053934">
    <property type="protein sequence ID" value="KAG8535918.1"/>
    <property type="molecule type" value="Genomic_DNA"/>
</dbReference>
<protein>
    <submittedName>
        <fullName evidence="3">Uncharacterized protein</fullName>
    </submittedName>
</protein>
<dbReference type="Proteomes" id="UP000824782">
    <property type="component" value="Unassembled WGS sequence"/>
</dbReference>
<dbReference type="GO" id="GO:0005814">
    <property type="term" value="C:centriole"/>
    <property type="evidence" value="ECO:0007669"/>
    <property type="project" value="TreeGrafter"/>
</dbReference>
<keyword evidence="1" id="KW-0853">WD repeat</keyword>
<dbReference type="Gene3D" id="2.130.10.10">
    <property type="entry name" value="YVTN repeat-like/Quinoprotein amine dehydrogenase"/>
    <property type="match status" value="1"/>
</dbReference>
<reference evidence="3" key="1">
    <citation type="thesis" date="2020" institute="ProQuest LLC" country="789 East Eisenhower Parkway, Ann Arbor, MI, USA">
        <title>Comparative Genomics and Chromosome Evolution.</title>
        <authorList>
            <person name="Mudd A.B."/>
        </authorList>
    </citation>
    <scope>NUCLEOTIDE SEQUENCE</scope>
    <source>
        <strain evidence="3">237g6f4</strain>
        <tissue evidence="3">Blood</tissue>
    </source>
</reference>
<dbReference type="InterPro" id="IPR001680">
    <property type="entry name" value="WD40_rpt"/>
</dbReference>
<dbReference type="InterPro" id="IPR015943">
    <property type="entry name" value="WD40/YVTN_repeat-like_dom_sf"/>
</dbReference>
<dbReference type="InterPro" id="IPR036322">
    <property type="entry name" value="WD40_repeat_dom_sf"/>
</dbReference>
<sequence length="190" mass="21104">MVVVWNTSQAARGGEVVVLAKAHTDVDIQTMKIAFFDDTRMVSCGRDNVRLWRVRSGALRSCPVNLGEYHNLEFSDLAFEVGHSPERVLEDRTLYVSSRSGHILEIDYKNVALRNVRRLQPAPAQHGERREKMTFNSGPGIAISSLCVSATYCATGSEDGYLRLWPLDFSGVFLEAGEWLPLSVVGGTMQ</sequence>
<dbReference type="InterPro" id="IPR050630">
    <property type="entry name" value="WD_repeat_EMAP"/>
</dbReference>
<dbReference type="PANTHER" id="PTHR13720">
    <property type="entry name" value="WD-40 REPEAT PROTEIN"/>
    <property type="match status" value="1"/>
</dbReference>
<keyword evidence="2" id="KW-0677">Repeat</keyword>
<evidence type="ECO:0000256" key="2">
    <source>
        <dbReference type="ARBA" id="ARBA00022737"/>
    </source>
</evidence>
<name>A0AAV6YQ56_ENGPU</name>
<evidence type="ECO:0000256" key="1">
    <source>
        <dbReference type="ARBA" id="ARBA00022574"/>
    </source>
</evidence>
<keyword evidence="4" id="KW-1185">Reference proteome</keyword>
<comment type="caution">
    <text evidence="3">The sequence shown here is derived from an EMBL/GenBank/DDBJ whole genome shotgun (WGS) entry which is preliminary data.</text>
</comment>
<evidence type="ECO:0000313" key="4">
    <source>
        <dbReference type="Proteomes" id="UP000824782"/>
    </source>
</evidence>
<evidence type="ECO:0000313" key="3">
    <source>
        <dbReference type="EMBL" id="KAG8535918.1"/>
    </source>
</evidence>
<accession>A0AAV6YQ56</accession>
<proteinExistence type="predicted"/>
<dbReference type="PANTHER" id="PTHR13720:SF24">
    <property type="entry name" value="WD REPEAT-CONTAINING PROTEIN 90"/>
    <property type="match status" value="1"/>
</dbReference>